<feature type="compositionally biased region" description="Basic and acidic residues" evidence="2">
    <location>
        <begin position="109"/>
        <end position="124"/>
    </location>
</feature>
<organism evidence="3 4">
    <name type="scientific">Chloropicon roscoffensis</name>
    <dbReference type="NCBI Taxonomy" id="1461544"/>
    <lineage>
        <taxon>Eukaryota</taxon>
        <taxon>Viridiplantae</taxon>
        <taxon>Chlorophyta</taxon>
        <taxon>Chloropicophyceae</taxon>
        <taxon>Chloropicales</taxon>
        <taxon>Chloropicaceae</taxon>
        <taxon>Chloropicon</taxon>
    </lineage>
</organism>
<gene>
    <name evidence="3" type="ORF">HKI87_07g46480</name>
</gene>
<feature type="compositionally biased region" description="Low complexity" evidence="2">
    <location>
        <begin position="9"/>
        <end position="23"/>
    </location>
</feature>
<evidence type="ECO:0000313" key="3">
    <source>
        <dbReference type="EMBL" id="WZN63103.1"/>
    </source>
</evidence>
<dbReference type="SUPFAM" id="SSF53067">
    <property type="entry name" value="Actin-like ATPase domain"/>
    <property type="match status" value="2"/>
</dbReference>
<comment type="similarity">
    <text evidence="1">Belongs to the actin family.</text>
</comment>
<accession>A0AAX4PB18</accession>
<sequence length="633" mass="68921">MMEMEAKTEAAASLETASAGASSPVTVEQAAVVSLRKHVDATHSELYAKAQQATEKYRAMTIPEMVADRGTRLLVIQPGSETLRVGLASAPERAVEVPNCVAYKVSSSGDRREGRGAKRPRTESTDPSIMDVGCRKIETALGLSRASRKGGKVVGDPTLARREGRPSDVPPRRPDSDSRRCLVGTEALDAAAAGTHELHFCVRAGHLRHDDGATPITTLKQRCLDAWSYCIHDRLRISRDDVAEYSCLLVVSSVMEKREIRDLVDVVLRDLGVREVAVHNESVAAVFTHACPVACVVNVDTEVTTVQCLEDGMCLSGSRLVLPYGRHDVYRLIRGCLSKKDSWPWRSDDVGPGGMAGCGVEEYRALERVHSRCCRFEAEEGPAAATASDAGQPSAPTGELDIAKGGERYRLTPGTAALVPPMGLFYPGAFGHTAEHRRRRCGAHLATCGAEGGLGSSAAFQDSVDGFMLDALVTRDDRFTNVARRAQMVPEHRLCQEMSALETFPGLDHAVVQSILDQEKPELKTRLFQNIVLVGDRTRDLPGCVDALEARVLHAIPQREATVNTVNVVKPKVPASEAIFKGGCLLGMLDFLQENWIQRKEWMNGGVHAGTDETKKLTRMNKLTLQTLWHGVY</sequence>
<keyword evidence="4" id="KW-1185">Reference proteome</keyword>
<dbReference type="EMBL" id="CP151507">
    <property type="protein sequence ID" value="WZN63103.1"/>
    <property type="molecule type" value="Genomic_DNA"/>
</dbReference>
<feature type="region of interest" description="Disordered" evidence="2">
    <location>
        <begin position="1"/>
        <end position="25"/>
    </location>
</feature>
<dbReference type="InterPro" id="IPR004000">
    <property type="entry name" value="Actin"/>
</dbReference>
<evidence type="ECO:0000313" key="4">
    <source>
        <dbReference type="Proteomes" id="UP001472866"/>
    </source>
</evidence>
<feature type="region of interest" description="Disordered" evidence="2">
    <location>
        <begin position="106"/>
        <end position="129"/>
    </location>
</feature>
<dbReference type="Proteomes" id="UP001472866">
    <property type="component" value="Chromosome 07"/>
</dbReference>
<proteinExistence type="inferred from homology"/>
<evidence type="ECO:0000256" key="1">
    <source>
        <dbReference type="RuleBase" id="RU000487"/>
    </source>
</evidence>
<dbReference type="AlphaFoldDB" id="A0AAX4PB18"/>
<dbReference type="PANTHER" id="PTHR11937">
    <property type="entry name" value="ACTIN"/>
    <property type="match status" value="1"/>
</dbReference>
<protein>
    <submittedName>
        <fullName evidence="3">Actin-related protein</fullName>
    </submittedName>
</protein>
<reference evidence="3 4" key="1">
    <citation type="submission" date="2024-03" db="EMBL/GenBank/DDBJ databases">
        <title>Complete genome sequence of the green alga Chloropicon roscoffensis RCC1871.</title>
        <authorList>
            <person name="Lemieux C."/>
            <person name="Pombert J.-F."/>
            <person name="Otis C."/>
            <person name="Turmel M."/>
        </authorList>
    </citation>
    <scope>NUCLEOTIDE SEQUENCE [LARGE SCALE GENOMIC DNA]</scope>
    <source>
        <strain evidence="3 4">RCC1871</strain>
    </source>
</reference>
<dbReference type="SMART" id="SM00268">
    <property type="entry name" value="ACTIN"/>
    <property type="match status" value="1"/>
</dbReference>
<evidence type="ECO:0000256" key="2">
    <source>
        <dbReference type="SAM" id="MobiDB-lite"/>
    </source>
</evidence>
<dbReference type="Pfam" id="PF00022">
    <property type="entry name" value="Actin"/>
    <property type="match status" value="2"/>
</dbReference>
<dbReference type="InterPro" id="IPR043129">
    <property type="entry name" value="ATPase_NBD"/>
</dbReference>
<feature type="region of interest" description="Disordered" evidence="2">
    <location>
        <begin position="384"/>
        <end position="404"/>
    </location>
</feature>
<feature type="region of interest" description="Disordered" evidence="2">
    <location>
        <begin position="146"/>
        <end position="179"/>
    </location>
</feature>
<name>A0AAX4PB18_9CHLO</name>
<feature type="compositionally biased region" description="Basic and acidic residues" evidence="2">
    <location>
        <begin position="159"/>
        <end position="179"/>
    </location>
</feature>
<dbReference type="Gene3D" id="3.30.420.40">
    <property type="match status" value="2"/>
</dbReference>